<dbReference type="PANTHER" id="PTHR42700:SF1">
    <property type="entry name" value="SULFATE ADENYLYLTRANSFERASE"/>
    <property type="match status" value="1"/>
</dbReference>
<dbReference type="NCBIfam" id="NF002059">
    <property type="entry name" value="PRK00889.1"/>
    <property type="match status" value="1"/>
</dbReference>
<dbReference type="UniPathway" id="UPA00140">
    <property type="reaction ID" value="UER00205"/>
</dbReference>
<dbReference type="NCBIfam" id="NF004041">
    <property type="entry name" value="PRK05541.1"/>
    <property type="match status" value="1"/>
</dbReference>
<evidence type="ECO:0000256" key="7">
    <source>
        <dbReference type="RuleBase" id="RU004347"/>
    </source>
</evidence>
<organism evidence="9 10">
    <name type="scientific">Candidatus Jettenia ecosi</name>
    <dbReference type="NCBI Taxonomy" id="2494326"/>
    <lineage>
        <taxon>Bacteria</taxon>
        <taxon>Pseudomonadati</taxon>
        <taxon>Planctomycetota</taxon>
        <taxon>Candidatus Brocadiia</taxon>
        <taxon>Candidatus Brocadiales</taxon>
        <taxon>Candidatus Brocadiaceae</taxon>
        <taxon>Candidatus Jettenia</taxon>
    </lineage>
</organism>
<evidence type="ECO:0000313" key="9">
    <source>
        <dbReference type="EMBL" id="TLD43421.1"/>
    </source>
</evidence>
<comment type="caution">
    <text evidence="9">The sequence shown here is derived from an EMBL/GenBank/DDBJ whole genome shotgun (WGS) entry which is preliminary data.</text>
</comment>
<gene>
    <name evidence="6" type="primary">cysC</name>
    <name evidence="9" type="ORF">JETT_0239</name>
</gene>
<comment type="catalytic activity">
    <reaction evidence="1 6 7">
        <text>adenosine 5'-phosphosulfate + ATP = 3'-phosphoadenylyl sulfate + ADP + H(+)</text>
        <dbReference type="Rhea" id="RHEA:24152"/>
        <dbReference type="ChEBI" id="CHEBI:15378"/>
        <dbReference type="ChEBI" id="CHEBI:30616"/>
        <dbReference type="ChEBI" id="CHEBI:58243"/>
        <dbReference type="ChEBI" id="CHEBI:58339"/>
        <dbReference type="ChEBI" id="CHEBI:456216"/>
        <dbReference type="EC" id="2.7.1.25"/>
    </reaction>
</comment>
<feature type="binding site" evidence="6">
    <location>
        <begin position="14"/>
        <end position="21"/>
    </location>
    <ligand>
        <name>ATP</name>
        <dbReference type="ChEBI" id="CHEBI:30616"/>
    </ligand>
</feature>
<dbReference type="Pfam" id="PF01583">
    <property type="entry name" value="APS_kinase"/>
    <property type="match status" value="1"/>
</dbReference>
<reference evidence="9 10" key="1">
    <citation type="submission" date="2019-04" db="EMBL/GenBank/DDBJ databases">
        <title>Genome of a novel bacterium Candidatus Jettenia ecosi reconstructed from metagenome of an anammox bioreactor.</title>
        <authorList>
            <person name="Mardanov A.V."/>
            <person name="Beletsky A.V."/>
            <person name="Ravin N.V."/>
            <person name="Botchkova E.A."/>
            <person name="Litti Y.V."/>
            <person name="Nozhevnikova A.N."/>
        </authorList>
    </citation>
    <scope>NUCLEOTIDE SEQUENCE [LARGE SCALE GENOMIC DNA]</scope>
    <source>
        <strain evidence="9">J2</strain>
    </source>
</reference>
<dbReference type="Gene3D" id="3.40.50.300">
    <property type="entry name" value="P-loop containing nucleotide triphosphate hydrolases"/>
    <property type="match status" value="1"/>
</dbReference>
<evidence type="ECO:0000256" key="4">
    <source>
        <dbReference type="ARBA" id="ARBA00022741"/>
    </source>
</evidence>
<feature type="active site" description="Phosphoserine intermediate" evidence="6">
    <location>
        <position position="88"/>
    </location>
</feature>
<evidence type="ECO:0000256" key="2">
    <source>
        <dbReference type="ARBA" id="ARBA00012121"/>
    </source>
</evidence>
<keyword evidence="6" id="KW-0597">Phosphoprotein</keyword>
<evidence type="ECO:0000256" key="5">
    <source>
        <dbReference type="ARBA" id="ARBA00022840"/>
    </source>
</evidence>
<dbReference type="GO" id="GO:0004781">
    <property type="term" value="F:sulfate adenylyltransferase (ATP) activity"/>
    <property type="evidence" value="ECO:0007669"/>
    <property type="project" value="TreeGrafter"/>
</dbReference>
<dbReference type="GO" id="GO:0070814">
    <property type="term" value="P:hydrogen sulfide biosynthetic process"/>
    <property type="evidence" value="ECO:0007669"/>
    <property type="project" value="UniProtKB-UniRule"/>
</dbReference>
<evidence type="ECO:0000256" key="1">
    <source>
        <dbReference type="ARBA" id="ARBA00001823"/>
    </source>
</evidence>
<dbReference type="GO" id="GO:0005737">
    <property type="term" value="C:cytoplasm"/>
    <property type="evidence" value="ECO:0007669"/>
    <property type="project" value="TreeGrafter"/>
</dbReference>
<dbReference type="PANTHER" id="PTHR42700">
    <property type="entry name" value="SULFATE ADENYLYLTRANSFERASE"/>
    <property type="match status" value="1"/>
</dbReference>
<protein>
    <recommendedName>
        <fullName evidence="2 6">Adenylyl-sulfate kinase</fullName>
        <ecNumber evidence="2 6">2.7.1.25</ecNumber>
    </recommendedName>
    <alternativeName>
        <fullName evidence="6">APS kinase</fullName>
    </alternativeName>
    <alternativeName>
        <fullName evidence="6">ATP adenosine-5'-phosphosulfate 3'-phosphotransferase</fullName>
    </alternativeName>
    <alternativeName>
        <fullName evidence="6">Adenosine-5'-phosphosulfate kinase</fullName>
    </alternativeName>
</protein>
<dbReference type="InterPro" id="IPR027417">
    <property type="entry name" value="P-loop_NTPase"/>
</dbReference>
<dbReference type="GO" id="GO:0004020">
    <property type="term" value="F:adenylylsulfate kinase activity"/>
    <property type="evidence" value="ECO:0007669"/>
    <property type="project" value="UniProtKB-UniRule"/>
</dbReference>
<dbReference type="GO" id="GO:0019379">
    <property type="term" value="P:sulfate assimilation, phosphoadenylyl sulfate reduction by phosphoadenylyl-sulfate reductase (thioredoxin)"/>
    <property type="evidence" value="ECO:0007669"/>
    <property type="project" value="TreeGrafter"/>
</dbReference>
<keyword evidence="5 6" id="KW-0067">ATP-binding</keyword>
<evidence type="ECO:0000256" key="3">
    <source>
        <dbReference type="ARBA" id="ARBA00022679"/>
    </source>
</evidence>
<dbReference type="SUPFAM" id="SSF52540">
    <property type="entry name" value="P-loop containing nucleoside triphosphate hydrolases"/>
    <property type="match status" value="1"/>
</dbReference>
<dbReference type="CDD" id="cd02027">
    <property type="entry name" value="APSK"/>
    <property type="match status" value="1"/>
</dbReference>
<evidence type="ECO:0000313" key="10">
    <source>
        <dbReference type="Proteomes" id="UP000319783"/>
    </source>
</evidence>
<proteinExistence type="inferred from homology"/>
<comment type="function">
    <text evidence="6 7">Catalyzes the synthesis of activated sulfate.</text>
</comment>
<evidence type="ECO:0000259" key="8">
    <source>
        <dbReference type="Pfam" id="PF01583"/>
    </source>
</evidence>
<feature type="domain" description="APS kinase" evidence="8">
    <location>
        <begin position="6"/>
        <end position="153"/>
    </location>
</feature>
<dbReference type="GO" id="GO:0005524">
    <property type="term" value="F:ATP binding"/>
    <property type="evidence" value="ECO:0007669"/>
    <property type="project" value="UniProtKB-UniRule"/>
</dbReference>
<name>A0A533QKV8_9BACT</name>
<keyword evidence="6 7" id="KW-0418">Kinase</keyword>
<evidence type="ECO:0000256" key="6">
    <source>
        <dbReference type="HAMAP-Rule" id="MF_00065"/>
    </source>
</evidence>
<sequence length="203" mass="22959">MEKMNKGFTVWFTGLSGAGKSTISHLLKEKLKEFGRDVEILDDDVVRTNLCQDLGFSEQDSDITIQRIAFICKLLTRNGVAVISAAISPYREARDKARNEIGNFVEVYVKCPLEVCVERDAKGLYKKSFKGEIHSFTGVSHPYEEPQNPELILETNKENVEESTNKIIKKLIELGYLNTKEDVYSSEEEGMIIKRLSGLGYIN</sequence>
<dbReference type="InterPro" id="IPR050512">
    <property type="entry name" value="Sulf_AdTrans/APS_kinase"/>
</dbReference>
<dbReference type="AlphaFoldDB" id="A0A533QKV8"/>
<dbReference type="InterPro" id="IPR002891">
    <property type="entry name" value="APS"/>
</dbReference>
<dbReference type="GO" id="GO:0010134">
    <property type="term" value="P:sulfate assimilation via adenylyl sulfate reduction"/>
    <property type="evidence" value="ECO:0007669"/>
    <property type="project" value="TreeGrafter"/>
</dbReference>
<dbReference type="NCBIfam" id="NF003013">
    <property type="entry name" value="PRK03846.1"/>
    <property type="match status" value="1"/>
</dbReference>
<dbReference type="InterPro" id="IPR059117">
    <property type="entry name" value="APS_kinase_dom"/>
</dbReference>
<comment type="pathway">
    <text evidence="6 7">Sulfur metabolism; hydrogen sulfide biosynthesis; sulfite from sulfate: step 2/3.</text>
</comment>
<accession>A0A533QKV8</accession>
<dbReference type="NCBIfam" id="TIGR00455">
    <property type="entry name" value="apsK"/>
    <property type="match status" value="1"/>
</dbReference>
<keyword evidence="4 6" id="KW-0547">Nucleotide-binding</keyword>
<dbReference type="Proteomes" id="UP000319783">
    <property type="component" value="Unassembled WGS sequence"/>
</dbReference>
<comment type="similarity">
    <text evidence="6 7">Belongs to the APS kinase family.</text>
</comment>
<dbReference type="EC" id="2.7.1.25" evidence="2 6"/>
<dbReference type="HAMAP" id="MF_00065">
    <property type="entry name" value="Adenylyl_sulf_kinase"/>
    <property type="match status" value="1"/>
</dbReference>
<dbReference type="EMBL" id="SULG01000003">
    <property type="protein sequence ID" value="TLD43421.1"/>
    <property type="molecule type" value="Genomic_DNA"/>
</dbReference>
<keyword evidence="3 6" id="KW-0808">Transferase</keyword>